<keyword evidence="2 3" id="KW-0690">Ribosome biogenesis</keyword>
<dbReference type="PANTHER" id="PTHR33867:SF1">
    <property type="entry name" value="RIBOSOME MATURATION FACTOR RIMP"/>
    <property type="match status" value="1"/>
</dbReference>
<evidence type="ECO:0000256" key="3">
    <source>
        <dbReference type="HAMAP-Rule" id="MF_01077"/>
    </source>
</evidence>
<reference evidence="5" key="1">
    <citation type="submission" date="2011-11" db="EMBL/GenBank/DDBJ databases">
        <title>Improved High-Quality Draft sequence of Desulfovibrio sp. U5L.</title>
        <authorList>
            <consortium name="US DOE Joint Genome Institute"/>
            <person name="Lucas S."/>
            <person name="Han J."/>
            <person name="Lapidus A."/>
            <person name="Cheng J.-F."/>
            <person name="Goodwin L."/>
            <person name="Pitluck S."/>
            <person name="Peters L."/>
            <person name="Ovchinnikova G."/>
            <person name="Held B."/>
            <person name="Detter J.C."/>
            <person name="Han C."/>
            <person name="Tapia R."/>
            <person name="Land M."/>
            <person name="Hauser L."/>
            <person name="Kyrpides N."/>
            <person name="Ivanova N."/>
            <person name="Pagani I."/>
            <person name="Gabster J."/>
            <person name="Walker C."/>
            <person name="Stolyar S."/>
            <person name="Stahl D."/>
            <person name="Arkin A."/>
            <person name="Dehal P."/>
            <person name="Hazen T."/>
            <person name="Woyke T."/>
        </authorList>
    </citation>
    <scope>NUCLEOTIDE SEQUENCE [LARGE SCALE GENOMIC DNA]</scope>
    <source>
        <strain evidence="5">U5L</strain>
    </source>
</reference>
<comment type="subcellular location">
    <subcellularLocation>
        <location evidence="3">Cytoplasm</location>
    </subcellularLocation>
</comment>
<dbReference type="PANTHER" id="PTHR33867">
    <property type="entry name" value="RIBOSOME MATURATION FACTOR RIMP"/>
    <property type="match status" value="1"/>
</dbReference>
<dbReference type="HAMAP" id="MF_01077">
    <property type="entry name" value="RimP"/>
    <property type="match status" value="1"/>
</dbReference>
<evidence type="ECO:0000256" key="1">
    <source>
        <dbReference type="ARBA" id="ARBA00022490"/>
    </source>
</evidence>
<feature type="domain" description="Ribosome maturation factor RimP N-terminal" evidence="4">
    <location>
        <begin position="14"/>
        <end position="94"/>
    </location>
</feature>
<dbReference type="InterPro" id="IPR028998">
    <property type="entry name" value="RimP_C"/>
</dbReference>
<dbReference type="SUPFAM" id="SSF74942">
    <property type="entry name" value="YhbC-like, C-terminal domain"/>
    <property type="match status" value="1"/>
</dbReference>
<sequence>MHRTHVVPDKIRELISPFLASMGLVVWGVELAASGHRQLVRLYLDLAADTPRTPERRGVTIDECARASRHLGTLLEMEDLFHDPYVLEVSSPGLGRRFFEPAQLPAYIGQAIEAKLTVPRDGRKRFRGVLTSVEGGRVSMLVDAVPEAFPLSFDFEETEKVRLIHAFDAISEGGAGDDASS</sequence>
<dbReference type="SUPFAM" id="SSF75420">
    <property type="entry name" value="YhbC-like, N-terminal domain"/>
    <property type="match status" value="1"/>
</dbReference>
<dbReference type="InterPro" id="IPR035956">
    <property type="entry name" value="RimP_N_sf"/>
</dbReference>
<protein>
    <recommendedName>
        <fullName evidence="3">Ribosome maturation factor RimP</fullName>
    </recommendedName>
</protein>
<keyword evidence="1 3" id="KW-0963">Cytoplasm</keyword>
<dbReference type="STRING" id="596152.DesU5LDRAFT_2466"/>
<dbReference type="InterPro" id="IPR028989">
    <property type="entry name" value="RimP_N"/>
</dbReference>
<dbReference type="HOGENOM" id="CLU_070525_1_1_7"/>
<dbReference type="OrthoDB" id="9805006at2"/>
<dbReference type="CDD" id="cd01734">
    <property type="entry name" value="YlxS_C"/>
    <property type="match status" value="1"/>
</dbReference>
<dbReference type="InterPro" id="IPR003728">
    <property type="entry name" value="Ribosome_maturation_RimP"/>
</dbReference>
<gene>
    <name evidence="3" type="primary">rimP</name>
    <name evidence="5" type="ORF">DesU5LDRAFT_2466</name>
</gene>
<dbReference type="GO" id="GO:0000028">
    <property type="term" value="P:ribosomal small subunit assembly"/>
    <property type="evidence" value="ECO:0007669"/>
    <property type="project" value="TreeGrafter"/>
</dbReference>
<proteinExistence type="inferred from homology"/>
<dbReference type="GO" id="GO:0005829">
    <property type="term" value="C:cytosol"/>
    <property type="evidence" value="ECO:0007669"/>
    <property type="project" value="TreeGrafter"/>
</dbReference>
<organism evidence="5">
    <name type="scientific">Desulfovibrio sp. U5L</name>
    <dbReference type="NCBI Taxonomy" id="596152"/>
    <lineage>
        <taxon>Bacteria</taxon>
        <taxon>Pseudomonadati</taxon>
        <taxon>Thermodesulfobacteriota</taxon>
        <taxon>Desulfovibrionia</taxon>
        <taxon>Desulfovibrionales</taxon>
        <taxon>Desulfovibrionaceae</taxon>
        <taxon>Desulfovibrio</taxon>
    </lineage>
</organism>
<comment type="similarity">
    <text evidence="3">Belongs to the RimP family.</text>
</comment>
<dbReference type="Gene3D" id="3.30.300.70">
    <property type="entry name" value="RimP-like superfamily, N-terminal"/>
    <property type="match status" value="1"/>
</dbReference>
<dbReference type="InterPro" id="IPR036847">
    <property type="entry name" value="RimP_C_sf"/>
</dbReference>
<dbReference type="eggNOG" id="COG0779">
    <property type="taxonomic scope" value="Bacteria"/>
</dbReference>
<dbReference type="GO" id="GO:0006412">
    <property type="term" value="P:translation"/>
    <property type="evidence" value="ECO:0007669"/>
    <property type="project" value="TreeGrafter"/>
</dbReference>
<dbReference type="Pfam" id="PF02576">
    <property type="entry name" value="RimP_N"/>
    <property type="match status" value="1"/>
</dbReference>
<dbReference type="EMBL" id="JH600068">
    <property type="protein sequence ID" value="EIG54122.1"/>
    <property type="molecule type" value="Genomic_DNA"/>
</dbReference>
<comment type="function">
    <text evidence="3">Required for maturation of 30S ribosomal subunits.</text>
</comment>
<evidence type="ECO:0000313" key="5">
    <source>
        <dbReference type="EMBL" id="EIG54122.1"/>
    </source>
</evidence>
<dbReference type="AlphaFoldDB" id="I2Q2W6"/>
<evidence type="ECO:0000256" key="2">
    <source>
        <dbReference type="ARBA" id="ARBA00022517"/>
    </source>
</evidence>
<accession>I2Q2W6</accession>
<name>I2Q2W6_9BACT</name>
<evidence type="ECO:0000259" key="4">
    <source>
        <dbReference type="Pfam" id="PF02576"/>
    </source>
</evidence>